<accession>A0A1I3Z1W8</accession>
<dbReference type="EMBL" id="FOSK01000004">
    <property type="protein sequence ID" value="SFK37629.1"/>
    <property type="molecule type" value="Genomic_DNA"/>
</dbReference>
<name>A0A1I3Z1W8_9HYPH</name>
<reference evidence="1 2" key="1">
    <citation type="submission" date="2016-10" db="EMBL/GenBank/DDBJ databases">
        <authorList>
            <person name="Varghese N."/>
            <person name="Submissions S."/>
        </authorList>
    </citation>
    <scope>NUCLEOTIDE SEQUENCE [LARGE SCALE GENOMIC DNA]</scope>
    <source>
        <strain evidence="1 2">DSM 16392</strain>
    </source>
</reference>
<evidence type="ECO:0008006" key="3">
    <source>
        <dbReference type="Google" id="ProtNLM"/>
    </source>
</evidence>
<keyword evidence="2" id="KW-1185">Reference proteome</keyword>
<organism evidence="1 2">
    <name type="scientific">Pseudovibrio ascidiaceicola</name>
    <dbReference type="NCBI Taxonomy" id="285279"/>
    <lineage>
        <taxon>Bacteria</taxon>
        <taxon>Pseudomonadati</taxon>
        <taxon>Pseudomonadota</taxon>
        <taxon>Alphaproteobacteria</taxon>
        <taxon>Hyphomicrobiales</taxon>
        <taxon>Stappiaceae</taxon>
        <taxon>Pseudovibrio</taxon>
    </lineage>
</organism>
<dbReference type="RefSeq" id="WP_093519021.1">
    <property type="nucleotide sequence ID" value="NZ_FOSK01000004.1"/>
</dbReference>
<protein>
    <recommendedName>
        <fullName evidence="3">N-acetyltransferase domain-containing protein</fullName>
    </recommendedName>
</protein>
<sequence>MTYQVMRKVNLLKNKKLNSLRKAASESVDEFSGIFQSDQDYPSVDSEFQIKAKLTTSQCIETWKKDWLGHHNYGKHASKDLNLDWEEYWKSADGNKERFLLSLFYNNGAADILAALCLIRVKKHAVTIYVAEGNPDDTHLLKGYVTLILLDIADRFAHYMGKSKIRLEKPANDKLIQYYVQEFGFSYDAQNEYCELER</sequence>
<dbReference type="Proteomes" id="UP000199598">
    <property type="component" value="Unassembled WGS sequence"/>
</dbReference>
<comment type="caution">
    <text evidence="1">The sequence shown here is derived from an EMBL/GenBank/DDBJ whole genome shotgun (WGS) entry which is preliminary data.</text>
</comment>
<proteinExistence type="predicted"/>
<evidence type="ECO:0000313" key="2">
    <source>
        <dbReference type="Proteomes" id="UP000199598"/>
    </source>
</evidence>
<gene>
    <name evidence="1" type="ORF">SAMN04488518_104347</name>
</gene>
<evidence type="ECO:0000313" key="1">
    <source>
        <dbReference type="EMBL" id="SFK37629.1"/>
    </source>
</evidence>